<keyword evidence="1" id="KW-0862">Zinc</keyword>
<gene>
    <name evidence="4" type="ORF">Fcan01_19578</name>
</gene>
<feature type="region of interest" description="Disordered" evidence="2">
    <location>
        <begin position="308"/>
        <end position="342"/>
    </location>
</feature>
<feature type="domain" description="C2H2-type" evidence="3">
    <location>
        <begin position="106"/>
        <end position="129"/>
    </location>
</feature>
<dbReference type="PROSITE" id="PS50157">
    <property type="entry name" value="ZINC_FINGER_C2H2_2"/>
    <property type="match status" value="1"/>
</dbReference>
<evidence type="ECO:0000259" key="3">
    <source>
        <dbReference type="PROSITE" id="PS50157"/>
    </source>
</evidence>
<keyword evidence="5" id="KW-1185">Reference proteome</keyword>
<feature type="compositionally biased region" description="Basic and acidic residues" evidence="2">
    <location>
        <begin position="444"/>
        <end position="460"/>
    </location>
</feature>
<dbReference type="AlphaFoldDB" id="A0A226DJV5"/>
<evidence type="ECO:0000256" key="1">
    <source>
        <dbReference type="PROSITE-ProRule" id="PRU00042"/>
    </source>
</evidence>
<dbReference type="SMART" id="SM00355">
    <property type="entry name" value="ZnF_C2H2"/>
    <property type="match status" value="1"/>
</dbReference>
<dbReference type="PROSITE" id="PS00028">
    <property type="entry name" value="ZINC_FINGER_C2H2_1"/>
    <property type="match status" value="1"/>
</dbReference>
<protein>
    <recommendedName>
        <fullName evidence="3">C2H2-type domain-containing protein</fullName>
    </recommendedName>
</protein>
<proteinExistence type="predicted"/>
<dbReference type="EMBL" id="LNIX01000017">
    <property type="protein sequence ID" value="OXA45822.1"/>
    <property type="molecule type" value="Genomic_DNA"/>
</dbReference>
<accession>A0A226DJV5</accession>
<feature type="compositionally biased region" description="Acidic residues" evidence="2">
    <location>
        <begin position="317"/>
        <end position="327"/>
    </location>
</feature>
<evidence type="ECO:0000313" key="5">
    <source>
        <dbReference type="Proteomes" id="UP000198287"/>
    </source>
</evidence>
<feature type="compositionally biased region" description="Basic residues" evidence="2">
    <location>
        <begin position="547"/>
        <end position="564"/>
    </location>
</feature>
<dbReference type="GO" id="GO:0008270">
    <property type="term" value="F:zinc ion binding"/>
    <property type="evidence" value="ECO:0007669"/>
    <property type="project" value="UniProtKB-KW"/>
</dbReference>
<feature type="region of interest" description="Disordered" evidence="2">
    <location>
        <begin position="444"/>
        <end position="573"/>
    </location>
</feature>
<dbReference type="InterPro" id="IPR013087">
    <property type="entry name" value="Znf_C2H2_type"/>
</dbReference>
<sequence length="573" mass="63228">MSQWQAEAVGEGMEYTENNVIHVEVRDMWKFEEVGTGESSSGGGAGPSVPVMTIRDESELGGQKFVELCDISELDAVPPPVEGDLGGCTISHKDKVNTAENETAKFQCTLCSKGFNKKLLLNSHMTLKHGITYVFIEKGRKVKLIRLPDEDIPKGKGHASTSKDVEQRVCEVLENKSDEDDEGFGCGYAVKVDTPAYHKAIERNEIPFAAFFPINSKTGYLLRVQEYGPNNNLLDPASRNDVIRAFQYHRQIGSSHTAGDLLPIVAFVRQYYNHTTRSTDISICSPENIPDLEMKYISQDNFTTIAFANPGSSCDRADDEEMDDEDPLPPPTPKPKRRDRRTKKEIEEAKMNAIKAAQPLLATSSNAHVEKNDNLQTENVEVSNLGGDEDREVTPTATVNDNADKIPQLIPEVVQPSLDVVETHNPPEMPLVESNPLPLILTQMKEKVERTDEESMHLDESVLPVTPSKATTPKSRKGDGKTGKGRGQKPRSTSKSTGLSSPKKPNSSQHVKITNVQEEPIDLSKNSNSLNDFNGQNDKGFASPVATRKRLAPSGPKRRGRPRKVKVDECSDN</sequence>
<feature type="compositionally biased region" description="Polar residues" evidence="2">
    <location>
        <begin position="490"/>
        <end position="517"/>
    </location>
</feature>
<reference evidence="4 5" key="1">
    <citation type="submission" date="2015-12" db="EMBL/GenBank/DDBJ databases">
        <title>The genome of Folsomia candida.</title>
        <authorList>
            <person name="Faddeeva A."/>
            <person name="Derks M.F."/>
            <person name="Anvar Y."/>
            <person name="Smit S."/>
            <person name="Van Straalen N."/>
            <person name="Roelofs D."/>
        </authorList>
    </citation>
    <scope>NUCLEOTIDE SEQUENCE [LARGE SCALE GENOMIC DNA]</scope>
    <source>
        <strain evidence="4 5">VU population</strain>
        <tissue evidence="4">Whole body</tissue>
    </source>
</reference>
<comment type="caution">
    <text evidence="4">The sequence shown here is derived from an EMBL/GenBank/DDBJ whole genome shotgun (WGS) entry which is preliminary data.</text>
</comment>
<keyword evidence="1" id="KW-0479">Metal-binding</keyword>
<dbReference type="OrthoDB" id="8298455at2759"/>
<organism evidence="4 5">
    <name type="scientific">Folsomia candida</name>
    <name type="common">Springtail</name>
    <dbReference type="NCBI Taxonomy" id="158441"/>
    <lineage>
        <taxon>Eukaryota</taxon>
        <taxon>Metazoa</taxon>
        <taxon>Ecdysozoa</taxon>
        <taxon>Arthropoda</taxon>
        <taxon>Hexapoda</taxon>
        <taxon>Collembola</taxon>
        <taxon>Entomobryomorpha</taxon>
        <taxon>Isotomoidea</taxon>
        <taxon>Isotomidae</taxon>
        <taxon>Proisotominae</taxon>
        <taxon>Folsomia</taxon>
    </lineage>
</organism>
<name>A0A226DJV5_FOLCA</name>
<evidence type="ECO:0000256" key="2">
    <source>
        <dbReference type="SAM" id="MobiDB-lite"/>
    </source>
</evidence>
<dbReference type="Proteomes" id="UP000198287">
    <property type="component" value="Unassembled WGS sequence"/>
</dbReference>
<keyword evidence="1" id="KW-0863">Zinc-finger</keyword>
<evidence type="ECO:0000313" key="4">
    <source>
        <dbReference type="EMBL" id="OXA45822.1"/>
    </source>
</evidence>
<feature type="compositionally biased region" description="Polar residues" evidence="2">
    <location>
        <begin position="524"/>
        <end position="537"/>
    </location>
</feature>